<organism evidence="1">
    <name type="scientific">Rhizophora mucronata</name>
    <name type="common">Asiatic mangrove</name>
    <dbReference type="NCBI Taxonomy" id="61149"/>
    <lineage>
        <taxon>Eukaryota</taxon>
        <taxon>Viridiplantae</taxon>
        <taxon>Streptophyta</taxon>
        <taxon>Embryophyta</taxon>
        <taxon>Tracheophyta</taxon>
        <taxon>Spermatophyta</taxon>
        <taxon>Magnoliopsida</taxon>
        <taxon>eudicotyledons</taxon>
        <taxon>Gunneridae</taxon>
        <taxon>Pentapetalae</taxon>
        <taxon>rosids</taxon>
        <taxon>fabids</taxon>
        <taxon>Malpighiales</taxon>
        <taxon>Rhizophoraceae</taxon>
        <taxon>Rhizophora</taxon>
    </lineage>
</organism>
<protein>
    <submittedName>
        <fullName evidence="1">Uncharacterized protein</fullName>
    </submittedName>
</protein>
<sequence>MSLLGDSWGFGFFAWFNSVFHQGTLPELSIEYCIILVLRHDITESKWTFMILHYFEPM</sequence>
<dbReference type="EMBL" id="GGEC01002299">
    <property type="protein sequence ID" value="MBW82782.1"/>
    <property type="molecule type" value="Transcribed_RNA"/>
</dbReference>
<dbReference type="AlphaFoldDB" id="A0A2P2INI0"/>
<name>A0A2P2INI0_RHIMU</name>
<evidence type="ECO:0000313" key="1">
    <source>
        <dbReference type="EMBL" id="MBW82782.1"/>
    </source>
</evidence>
<reference evidence="1" key="1">
    <citation type="submission" date="2018-02" db="EMBL/GenBank/DDBJ databases">
        <title>Rhizophora mucronata_Transcriptome.</title>
        <authorList>
            <person name="Meera S.P."/>
            <person name="Sreeshan A."/>
            <person name="Augustine A."/>
        </authorList>
    </citation>
    <scope>NUCLEOTIDE SEQUENCE</scope>
    <source>
        <tissue evidence="1">Leaf</tissue>
    </source>
</reference>
<proteinExistence type="predicted"/>
<accession>A0A2P2INI0</accession>